<comment type="catalytic activity">
    <reaction evidence="5">
        <text>adenylyl-molybdopterin + molybdate = Mo-molybdopterin + AMP + H(+)</text>
        <dbReference type="Rhea" id="RHEA:35047"/>
        <dbReference type="ChEBI" id="CHEBI:15378"/>
        <dbReference type="ChEBI" id="CHEBI:36264"/>
        <dbReference type="ChEBI" id="CHEBI:62727"/>
        <dbReference type="ChEBI" id="CHEBI:71302"/>
        <dbReference type="ChEBI" id="CHEBI:456215"/>
        <dbReference type="EC" id="2.10.1.1"/>
    </reaction>
</comment>
<dbReference type="GO" id="GO:0046872">
    <property type="term" value="F:metal ion binding"/>
    <property type="evidence" value="ECO:0007669"/>
    <property type="project" value="UniProtKB-UniRule"/>
</dbReference>
<dbReference type="Pfam" id="PF03454">
    <property type="entry name" value="MoeA_C"/>
    <property type="match status" value="1"/>
</dbReference>
<dbReference type="Proteomes" id="UP000188604">
    <property type="component" value="Chromosome"/>
</dbReference>
<dbReference type="PANTHER" id="PTHR10192">
    <property type="entry name" value="MOLYBDOPTERIN BIOSYNTHESIS PROTEIN"/>
    <property type="match status" value="1"/>
</dbReference>
<dbReference type="EC" id="2.10.1.1" evidence="6"/>
<evidence type="ECO:0000256" key="2">
    <source>
        <dbReference type="ARBA" id="ARBA00005046"/>
    </source>
</evidence>
<dbReference type="GO" id="GO:0006777">
    <property type="term" value="P:Mo-molybdopterin cofactor biosynthetic process"/>
    <property type="evidence" value="ECO:0007669"/>
    <property type="project" value="UniProtKB-UniRule"/>
</dbReference>
<evidence type="ECO:0000256" key="3">
    <source>
        <dbReference type="ARBA" id="ARBA00010763"/>
    </source>
</evidence>
<keyword evidence="6" id="KW-0460">Magnesium</keyword>
<dbReference type="UniPathway" id="UPA00344"/>
<keyword evidence="9" id="KW-1185">Reference proteome</keyword>
<dbReference type="GO" id="GO:0061599">
    <property type="term" value="F:molybdopterin molybdotransferase activity"/>
    <property type="evidence" value="ECO:0007669"/>
    <property type="project" value="UniProtKB-UniRule"/>
</dbReference>
<accession>A0A1U9KUM7</accession>
<dbReference type="Gene3D" id="3.40.980.10">
    <property type="entry name" value="MoaB/Mog-like domain"/>
    <property type="match status" value="1"/>
</dbReference>
<evidence type="ECO:0000256" key="6">
    <source>
        <dbReference type="RuleBase" id="RU365090"/>
    </source>
</evidence>
<comment type="cofactor">
    <cofactor evidence="6">
        <name>Mg(2+)</name>
        <dbReference type="ChEBI" id="CHEBI:18420"/>
    </cofactor>
</comment>
<evidence type="ECO:0000313" key="9">
    <source>
        <dbReference type="Proteomes" id="UP000188604"/>
    </source>
</evidence>
<dbReference type="EMBL" id="CP014691">
    <property type="protein sequence ID" value="AQS89521.1"/>
    <property type="molecule type" value="Genomic_DNA"/>
</dbReference>
<dbReference type="STRING" id="320497.A0U93_12795"/>
<dbReference type="SUPFAM" id="SSF53218">
    <property type="entry name" value="Molybdenum cofactor biosynthesis proteins"/>
    <property type="match status" value="1"/>
</dbReference>
<dbReference type="SUPFAM" id="SSF63867">
    <property type="entry name" value="MoeA C-terminal domain-like"/>
    <property type="match status" value="1"/>
</dbReference>
<evidence type="ECO:0000256" key="4">
    <source>
        <dbReference type="ARBA" id="ARBA00023150"/>
    </source>
</evidence>
<dbReference type="InterPro" id="IPR008284">
    <property type="entry name" value="MoCF_biosynth_CS"/>
</dbReference>
<dbReference type="Pfam" id="PF03453">
    <property type="entry name" value="MoeA_N"/>
    <property type="match status" value="1"/>
</dbReference>
<dbReference type="Gene3D" id="2.170.190.11">
    <property type="entry name" value="Molybdopterin biosynthesis moea protein, domain 3"/>
    <property type="match status" value="1"/>
</dbReference>
<comment type="similarity">
    <text evidence="3 6">Belongs to the MoeA family.</text>
</comment>
<evidence type="ECO:0000259" key="7">
    <source>
        <dbReference type="SMART" id="SM00852"/>
    </source>
</evidence>
<organism evidence="8 9">
    <name type="scientific">Neoasaia chiangmaiensis</name>
    <dbReference type="NCBI Taxonomy" id="320497"/>
    <lineage>
        <taxon>Bacteria</taxon>
        <taxon>Pseudomonadati</taxon>
        <taxon>Pseudomonadota</taxon>
        <taxon>Alphaproteobacteria</taxon>
        <taxon>Acetobacterales</taxon>
        <taxon>Acetobacteraceae</taxon>
        <taxon>Neoasaia</taxon>
    </lineage>
</organism>
<dbReference type="SMART" id="SM00852">
    <property type="entry name" value="MoCF_biosynth"/>
    <property type="match status" value="1"/>
</dbReference>
<keyword evidence="6" id="KW-0479">Metal-binding</keyword>
<evidence type="ECO:0000256" key="5">
    <source>
        <dbReference type="ARBA" id="ARBA00047317"/>
    </source>
</evidence>
<keyword evidence="4 6" id="KW-0501">Molybdenum cofactor biosynthesis</keyword>
<dbReference type="InterPro" id="IPR036425">
    <property type="entry name" value="MoaB/Mog-like_dom_sf"/>
</dbReference>
<comment type="pathway">
    <text evidence="2 6">Cofactor biosynthesis; molybdopterin biosynthesis.</text>
</comment>
<name>A0A1U9KUM7_9PROT</name>
<gene>
    <name evidence="8" type="ORF">A0U93_12795</name>
</gene>
<evidence type="ECO:0000256" key="1">
    <source>
        <dbReference type="ARBA" id="ARBA00002901"/>
    </source>
</evidence>
<dbReference type="InterPro" id="IPR036688">
    <property type="entry name" value="MoeA_C_domain_IV_sf"/>
</dbReference>
<dbReference type="Gene3D" id="2.40.340.10">
    <property type="entry name" value="MoeA, C-terminal, domain IV"/>
    <property type="match status" value="1"/>
</dbReference>
<sequence>MCRSMAELSSVAQAETMIRQNVGDFGVDKVLLGQASGRILRQRVMAERDQPPYDRVMMDGIAIRHGDVRSFHIHGTQRAGAPVGRLVADDSCLNVTTGAILPEGSDTVVPIERLSQQNDQFSLEPGYTPEAGQFVHARASDCRTGDVLLEPGIRLNAPALAVLAANGYARVEVARSPSIGILSTGDELVPVEGPVQEWEIRRSNEQALAGALRTRGLTDIHIDWAGDDLDDTIRALEKALSVHDVLILSGGVSMGSFDYVPRALERLGVERIFHKIAQRPGKPMWFGIGRQGQRIFALPGNPVSALTCCMRYVVPSLLTAMGARTPERFTVMLDAAIPLIPTLARFVPVRLRHDARGCACVSPQPASTSGDFSHLATTDGFVELPPGEGSASAGTAAVFHGW</sequence>
<comment type="function">
    <text evidence="1 6">Catalyzes the insertion of molybdate into adenylated molybdopterin with the concomitant release of AMP.</text>
</comment>
<evidence type="ECO:0000313" key="8">
    <source>
        <dbReference type="EMBL" id="AQS89521.1"/>
    </source>
</evidence>
<dbReference type="Gene3D" id="3.90.105.10">
    <property type="entry name" value="Molybdopterin biosynthesis moea protein, domain 2"/>
    <property type="match status" value="1"/>
</dbReference>
<dbReference type="SUPFAM" id="SSF63882">
    <property type="entry name" value="MoeA N-terminal region -like"/>
    <property type="match status" value="1"/>
</dbReference>
<dbReference type="InterPro" id="IPR005111">
    <property type="entry name" value="MoeA_C_domain_IV"/>
</dbReference>
<dbReference type="CDD" id="cd00887">
    <property type="entry name" value="MoeA"/>
    <property type="match status" value="1"/>
</dbReference>
<dbReference type="InterPro" id="IPR001453">
    <property type="entry name" value="MoaB/Mog_dom"/>
</dbReference>
<keyword evidence="6 8" id="KW-0808">Transferase</keyword>
<dbReference type="GO" id="GO:0005829">
    <property type="term" value="C:cytosol"/>
    <property type="evidence" value="ECO:0007669"/>
    <property type="project" value="TreeGrafter"/>
</dbReference>
<dbReference type="AlphaFoldDB" id="A0A1U9KUM7"/>
<dbReference type="InterPro" id="IPR005110">
    <property type="entry name" value="MoeA_linker/N"/>
</dbReference>
<reference evidence="8 9" key="1">
    <citation type="submission" date="2016-03" db="EMBL/GenBank/DDBJ databases">
        <title>Acetic acid bacteria sequencing.</title>
        <authorList>
            <person name="Brandt J."/>
            <person name="Jakob F."/>
            <person name="Vogel R.F."/>
        </authorList>
    </citation>
    <scope>NUCLEOTIDE SEQUENCE [LARGE SCALE GENOMIC DNA]</scope>
    <source>
        <strain evidence="8 9">NBRC 101099</strain>
    </source>
</reference>
<dbReference type="PANTHER" id="PTHR10192:SF5">
    <property type="entry name" value="GEPHYRIN"/>
    <property type="match status" value="1"/>
</dbReference>
<protein>
    <recommendedName>
        <fullName evidence="6">Molybdopterin molybdenumtransferase</fullName>
        <ecNumber evidence="6">2.10.1.1</ecNumber>
    </recommendedName>
</protein>
<dbReference type="InterPro" id="IPR038987">
    <property type="entry name" value="MoeA-like"/>
</dbReference>
<proteinExistence type="inferred from homology"/>
<keyword evidence="6" id="KW-0500">Molybdenum</keyword>
<feature type="domain" description="MoaB/Mog" evidence="7">
    <location>
        <begin position="180"/>
        <end position="320"/>
    </location>
</feature>
<dbReference type="Pfam" id="PF00994">
    <property type="entry name" value="MoCF_biosynth"/>
    <property type="match status" value="1"/>
</dbReference>
<dbReference type="InterPro" id="IPR036135">
    <property type="entry name" value="MoeA_linker/N_sf"/>
</dbReference>
<dbReference type="PROSITE" id="PS01079">
    <property type="entry name" value="MOCF_BIOSYNTHESIS_2"/>
    <property type="match status" value="1"/>
</dbReference>
<dbReference type="KEGG" id="nch:A0U93_12795"/>
<dbReference type="NCBIfam" id="TIGR00177">
    <property type="entry name" value="molyb_syn"/>
    <property type="match status" value="1"/>
</dbReference>